<dbReference type="AlphaFoldDB" id="A0A8J6QL47"/>
<reference evidence="1" key="1">
    <citation type="submission" date="2020-09" db="EMBL/GenBank/DDBJ databases">
        <title>Pelobacter alkaliphilus sp. nov., a novel anaerobic arsenate-reducing bacterium from terrestrial mud volcano.</title>
        <authorList>
            <person name="Khomyakova M.A."/>
            <person name="Merkel A.Y."/>
            <person name="Slobodkin A.I."/>
        </authorList>
    </citation>
    <scope>NUCLEOTIDE SEQUENCE</scope>
    <source>
        <strain evidence="1">M08fum</strain>
    </source>
</reference>
<name>A0A8J6QL47_9BACT</name>
<organism evidence="1 2">
    <name type="scientific">Pelovirga terrestris</name>
    <dbReference type="NCBI Taxonomy" id="2771352"/>
    <lineage>
        <taxon>Bacteria</taxon>
        <taxon>Pseudomonadati</taxon>
        <taxon>Thermodesulfobacteriota</taxon>
        <taxon>Desulfuromonadia</taxon>
        <taxon>Geobacterales</taxon>
        <taxon>Geobacteraceae</taxon>
        <taxon>Pelovirga</taxon>
    </lineage>
</organism>
<dbReference type="RefSeq" id="WP_191154672.1">
    <property type="nucleotide sequence ID" value="NZ_JACWUN010000006.1"/>
</dbReference>
<keyword evidence="2" id="KW-1185">Reference proteome</keyword>
<dbReference type="PROSITE" id="PS51257">
    <property type="entry name" value="PROKAR_LIPOPROTEIN"/>
    <property type="match status" value="1"/>
</dbReference>
<dbReference type="Proteomes" id="UP000632828">
    <property type="component" value="Unassembled WGS sequence"/>
</dbReference>
<dbReference type="EMBL" id="JACWUN010000006">
    <property type="protein sequence ID" value="MBD1400309.1"/>
    <property type="molecule type" value="Genomic_DNA"/>
</dbReference>
<evidence type="ECO:0000313" key="2">
    <source>
        <dbReference type="Proteomes" id="UP000632828"/>
    </source>
</evidence>
<sequence length="237" mass="27158">MKYFTRARLLFLLFLLVLTVGCTGPAKRLDPVNAIALSAPIAPGFELHRVSSDLGLVLEILPEHWQATTEATAQMIEHQAEHEEENAINAGKQISRAEAMERARRFFENSKDLYFLNTRSEAHFLFSFAKLKPQQPEPTAGHIAGSALAAMSGVTAEGWTKHVEDHRPVQVKGTQHAHYFEIDYTQHGERQTFKGVVGYAQPYWFWFYTYDHLQDPQDQRMLKRLLETFEIRTEALQ</sequence>
<protein>
    <submittedName>
        <fullName evidence="1">Uncharacterized protein</fullName>
    </submittedName>
</protein>
<evidence type="ECO:0000313" key="1">
    <source>
        <dbReference type="EMBL" id="MBD1400309.1"/>
    </source>
</evidence>
<comment type="caution">
    <text evidence="1">The sequence shown here is derived from an EMBL/GenBank/DDBJ whole genome shotgun (WGS) entry which is preliminary data.</text>
</comment>
<accession>A0A8J6QL47</accession>
<gene>
    <name evidence="1" type="ORF">ICT70_06470</name>
</gene>
<proteinExistence type="predicted"/>